<reference evidence="2 3" key="1">
    <citation type="journal article" date="2008" name="Nature">
        <title>The Trichoplax genome and the nature of placozoans.</title>
        <authorList>
            <person name="Srivastava M."/>
            <person name="Begovic E."/>
            <person name="Chapman J."/>
            <person name="Putnam N.H."/>
            <person name="Hellsten U."/>
            <person name="Kawashima T."/>
            <person name="Kuo A."/>
            <person name="Mitros T."/>
            <person name="Salamov A."/>
            <person name="Carpenter M.L."/>
            <person name="Signorovitch A.Y."/>
            <person name="Moreno M.A."/>
            <person name="Kamm K."/>
            <person name="Grimwood J."/>
            <person name="Schmutz J."/>
            <person name="Shapiro H."/>
            <person name="Grigoriev I.V."/>
            <person name="Buss L.W."/>
            <person name="Schierwater B."/>
            <person name="Dellaporta S.L."/>
            <person name="Rokhsar D.S."/>
        </authorList>
    </citation>
    <scope>NUCLEOTIDE SEQUENCE [LARGE SCALE GENOMIC DNA]</scope>
    <source>
        <strain evidence="2 3">Grell-BS-1999</strain>
    </source>
</reference>
<evidence type="ECO:0000313" key="2">
    <source>
        <dbReference type="EMBL" id="EDV21190.1"/>
    </source>
</evidence>
<dbReference type="eggNOG" id="KOG1093">
    <property type="taxonomic scope" value="Eukaryota"/>
</dbReference>
<feature type="coiled-coil region" evidence="1">
    <location>
        <begin position="45"/>
        <end position="135"/>
    </location>
</feature>
<evidence type="ECO:0000256" key="1">
    <source>
        <dbReference type="SAM" id="Coils"/>
    </source>
</evidence>
<proteinExistence type="predicted"/>
<protein>
    <recommendedName>
        <fullName evidence="4">Trichohyalin-plectin-homology domain-containing protein</fullName>
    </recommendedName>
</protein>
<dbReference type="HOGENOM" id="CLU_856122_0_0_1"/>
<dbReference type="RefSeq" id="XP_002116157.1">
    <property type="nucleotide sequence ID" value="XM_002116121.1"/>
</dbReference>
<sequence length="325" mass="38685">MEYLKQRQIALELQKETEQKILEENAWRRNQQLLSEAETQRRMMIKTEEDKLLNQKSRLQAMKRELVMKELQLLDAARRNVLHDDKVQKENEVKRLDEELERISKRREEETRSALAEMELKALELRVQKEMFTQELAREQSKNVLHSKADLDARRNQVEIKDYLVERERQKIENDLNERRKLSHQAKLNKVEDDEVEAIMKMIEKDSKNTTEKYQEELLKLNKPLEAKILRKYKEDNDKEREEVTNVGNVRHSVNPLIATTDERFLISRGGSDLPTEHHVIPDFEQRKKFERQEVALLSDVNKLRSKIAASNRQFSKESDDSGSR</sequence>
<name>B3S7F6_TRIAD</name>
<evidence type="ECO:0000313" key="3">
    <source>
        <dbReference type="Proteomes" id="UP000009022"/>
    </source>
</evidence>
<organism evidence="2 3">
    <name type="scientific">Trichoplax adhaerens</name>
    <name type="common">Trichoplax reptans</name>
    <dbReference type="NCBI Taxonomy" id="10228"/>
    <lineage>
        <taxon>Eukaryota</taxon>
        <taxon>Metazoa</taxon>
        <taxon>Placozoa</taxon>
        <taxon>Uniplacotomia</taxon>
        <taxon>Trichoplacea</taxon>
        <taxon>Trichoplacidae</taxon>
        <taxon>Trichoplax</taxon>
    </lineage>
</organism>
<gene>
    <name evidence="2" type="ORF">TRIADDRAFT_60148</name>
</gene>
<dbReference type="GeneID" id="6757370"/>
<evidence type="ECO:0008006" key="4">
    <source>
        <dbReference type="Google" id="ProtNLM"/>
    </source>
</evidence>
<dbReference type="OrthoDB" id="5578278at2759"/>
<dbReference type="CTD" id="6757370"/>
<keyword evidence="3" id="KW-1185">Reference proteome</keyword>
<dbReference type="STRING" id="10228.B3S7F6"/>
<dbReference type="KEGG" id="tad:TRIADDRAFT_60148"/>
<dbReference type="EMBL" id="DS985254">
    <property type="protein sequence ID" value="EDV21190.1"/>
    <property type="molecule type" value="Genomic_DNA"/>
</dbReference>
<dbReference type="AlphaFoldDB" id="B3S7F6"/>
<accession>B3S7F6</accession>
<dbReference type="Proteomes" id="UP000009022">
    <property type="component" value="Unassembled WGS sequence"/>
</dbReference>
<keyword evidence="1" id="KW-0175">Coiled coil</keyword>
<dbReference type="InParanoid" id="B3S7F6"/>